<sequence>MECDLVIFDCDGVLVDSEAIANRCTAEAITAAGVPIEAEEALKRFLGGKLTFIQKDVEAMIGRELGDDWVPNIYAKQFRLYRKELRAIPGIDSALSRISDAGLKICVGSNGPVEKMDVTLGVTNLKRHFGGRIFSADMVGIPKPEPDLYLYCAERMGVAPERCVVVEDSPVGARAGIAAGMRVFGYHAAHGPDGLAAVGVHKLFDNMSDLPGLLGIETPDIPSREAG</sequence>
<dbReference type="PANTHER" id="PTHR46193">
    <property type="entry name" value="6-PHOSPHOGLUCONATE PHOSPHATASE"/>
    <property type="match status" value="1"/>
</dbReference>
<dbReference type="SUPFAM" id="SSF56784">
    <property type="entry name" value="HAD-like"/>
    <property type="match status" value="1"/>
</dbReference>
<dbReference type="Gene3D" id="1.10.150.240">
    <property type="entry name" value="Putative phosphatase, domain 2"/>
    <property type="match status" value="1"/>
</dbReference>
<dbReference type="InterPro" id="IPR023198">
    <property type="entry name" value="PGP-like_dom2"/>
</dbReference>
<gene>
    <name evidence="5" type="ORF">NUH88_20825</name>
</gene>
<dbReference type="EMBL" id="CP102480">
    <property type="protein sequence ID" value="UUX49825.1"/>
    <property type="molecule type" value="Genomic_DNA"/>
</dbReference>
<dbReference type="Gene3D" id="3.40.50.1000">
    <property type="entry name" value="HAD superfamily/HAD-like"/>
    <property type="match status" value="1"/>
</dbReference>
<dbReference type="PANTHER" id="PTHR46193:SF10">
    <property type="entry name" value="6-PHOSPHOGLUCONATE PHOSPHATASE"/>
    <property type="match status" value="1"/>
</dbReference>
<evidence type="ECO:0000256" key="1">
    <source>
        <dbReference type="ARBA" id="ARBA00001946"/>
    </source>
</evidence>
<dbReference type="SFLD" id="SFLDS00003">
    <property type="entry name" value="Haloacid_Dehalogenase"/>
    <property type="match status" value="1"/>
</dbReference>
<dbReference type="KEGG" id="naci:NUH88_20825"/>
<dbReference type="RefSeq" id="WP_257768693.1">
    <property type="nucleotide sequence ID" value="NZ_CP102480.1"/>
</dbReference>
<dbReference type="CDD" id="cd07526">
    <property type="entry name" value="HAD_BPGM_like"/>
    <property type="match status" value="1"/>
</dbReference>
<dbReference type="AlphaFoldDB" id="A0A9J7ATL7"/>
<comment type="cofactor">
    <cofactor evidence="1">
        <name>Mg(2+)</name>
        <dbReference type="ChEBI" id="CHEBI:18420"/>
    </cofactor>
</comment>
<evidence type="ECO:0000313" key="6">
    <source>
        <dbReference type="Proteomes" id="UP001060336"/>
    </source>
</evidence>
<keyword evidence="6" id="KW-1185">Reference proteome</keyword>
<keyword evidence="5" id="KW-0378">Hydrolase</keyword>
<evidence type="ECO:0000256" key="3">
    <source>
        <dbReference type="ARBA" id="ARBA00022723"/>
    </source>
</evidence>
<dbReference type="NCBIfam" id="TIGR01549">
    <property type="entry name" value="HAD-SF-IA-v1"/>
    <property type="match status" value="1"/>
</dbReference>
<proteinExistence type="inferred from homology"/>
<dbReference type="InterPro" id="IPR023214">
    <property type="entry name" value="HAD_sf"/>
</dbReference>
<dbReference type="SFLD" id="SFLDG01129">
    <property type="entry name" value="C1.5:_HAD__Beta-PGM__Phosphata"/>
    <property type="match status" value="1"/>
</dbReference>
<dbReference type="InterPro" id="IPR006439">
    <property type="entry name" value="HAD-SF_hydro_IA"/>
</dbReference>
<accession>A0A9J7ATL7</accession>
<dbReference type="Pfam" id="PF00702">
    <property type="entry name" value="Hydrolase"/>
    <property type="match status" value="1"/>
</dbReference>
<evidence type="ECO:0000256" key="4">
    <source>
        <dbReference type="ARBA" id="ARBA00022842"/>
    </source>
</evidence>
<name>A0A9J7ATL7_9PROT</name>
<dbReference type="InterPro" id="IPR051600">
    <property type="entry name" value="Beta-PGM-like"/>
</dbReference>
<evidence type="ECO:0000256" key="2">
    <source>
        <dbReference type="ARBA" id="ARBA00006171"/>
    </source>
</evidence>
<dbReference type="GO" id="GO:0046872">
    <property type="term" value="F:metal ion binding"/>
    <property type="evidence" value="ECO:0007669"/>
    <property type="project" value="UniProtKB-KW"/>
</dbReference>
<dbReference type="InterPro" id="IPR036412">
    <property type="entry name" value="HAD-like_sf"/>
</dbReference>
<keyword evidence="4" id="KW-0460">Magnesium</keyword>
<keyword evidence="3" id="KW-0479">Metal-binding</keyword>
<dbReference type="Proteomes" id="UP001060336">
    <property type="component" value="Chromosome"/>
</dbReference>
<dbReference type="GO" id="GO:0016787">
    <property type="term" value="F:hydrolase activity"/>
    <property type="evidence" value="ECO:0007669"/>
    <property type="project" value="UniProtKB-KW"/>
</dbReference>
<protein>
    <submittedName>
        <fullName evidence="5">HAD family hydrolase</fullName>
    </submittedName>
</protein>
<dbReference type="PRINTS" id="PR00413">
    <property type="entry name" value="HADHALOGNASE"/>
</dbReference>
<organism evidence="5 6">
    <name type="scientific">Nisaea acidiphila</name>
    <dbReference type="NCBI Taxonomy" id="1862145"/>
    <lineage>
        <taxon>Bacteria</taxon>
        <taxon>Pseudomonadati</taxon>
        <taxon>Pseudomonadota</taxon>
        <taxon>Alphaproteobacteria</taxon>
        <taxon>Rhodospirillales</taxon>
        <taxon>Thalassobaculaceae</taxon>
        <taxon>Nisaea</taxon>
    </lineage>
</organism>
<dbReference type="SFLD" id="SFLDG01135">
    <property type="entry name" value="C1.5.6:_HAD__Beta-PGM__Phospha"/>
    <property type="match status" value="1"/>
</dbReference>
<dbReference type="NCBIfam" id="TIGR01509">
    <property type="entry name" value="HAD-SF-IA-v3"/>
    <property type="match status" value="1"/>
</dbReference>
<reference evidence="5" key="1">
    <citation type="submission" date="2022-08" db="EMBL/GenBank/DDBJ databases">
        <title>Nisaea acidiphila sp. nov., isolated from a marine algal debris and emended description of the genus Nisaea Urios et al. 2008.</title>
        <authorList>
            <person name="Kwon K."/>
        </authorList>
    </citation>
    <scope>NUCLEOTIDE SEQUENCE</scope>
    <source>
        <strain evidence="5">MEBiC11861</strain>
    </source>
</reference>
<evidence type="ECO:0000313" key="5">
    <source>
        <dbReference type="EMBL" id="UUX49825.1"/>
    </source>
</evidence>
<comment type="similarity">
    <text evidence="2">Belongs to the HAD-like hydrolase superfamily. CbbY/CbbZ/Gph/YieH family.</text>
</comment>